<dbReference type="Proteomes" id="UP000184330">
    <property type="component" value="Unassembled WGS sequence"/>
</dbReference>
<dbReference type="STRING" id="576137.A0A1L7WT42"/>
<accession>A0A1L7WT42</accession>
<sequence length="299" mass="33394">MPPSLSRSSLSCLSRCRCPNSPIPLRTFTTTPSLSSIGPEDPRFIEVPMPPQHQAPPKVDVKGTLPPPRNLFPRRAGDKTSSEYFAAVTAEPKAKEKPANDLVAWKRRMAATRRQNLREGLVELYERKVAHDKIVAGRSKGRHAAREAKLYAPQREDERLTNPTITAANSELQTGPLPDPDRAARIAEKAARVQAIEDQKAEERRDALHTLYMNARSFITTEEQLDQRIESIFTNQPFEANSEVDNIWEAAGPPTTVQEMLSVVNKTEKKAINYHQGPAVITGQRMKRIAEELTGGKMD</sequence>
<protein>
    <submittedName>
        <fullName evidence="1">Uncharacterized protein</fullName>
    </submittedName>
</protein>
<dbReference type="EMBL" id="FJOG01000007">
    <property type="protein sequence ID" value="CZR55954.1"/>
    <property type="molecule type" value="Genomic_DNA"/>
</dbReference>
<reference evidence="1 2" key="1">
    <citation type="submission" date="2016-03" db="EMBL/GenBank/DDBJ databases">
        <authorList>
            <person name="Ploux O."/>
        </authorList>
    </citation>
    <scope>NUCLEOTIDE SEQUENCE [LARGE SCALE GENOMIC DNA]</scope>
    <source>
        <strain evidence="1 2">UAMH 11012</strain>
    </source>
</reference>
<gene>
    <name evidence="1" type="ORF">PAC_05842</name>
</gene>
<keyword evidence="2" id="KW-1185">Reference proteome</keyword>
<name>A0A1L7WT42_9HELO</name>
<evidence type="ECO:0000313" key="1">
    <source>
        <dbReference type="EMBL" id="CZR55954.1"/>
    </source>
</evidence>
<dbReference type="OrthoDB" id="5223508at2759"/>
<dbReference type="CDD" id="cd23703">
    <property type="entry name" value="mS26_PET12"/>
    <property type="match status" value="1"/>
</dbReference>
<dbReference type="Pfam" id="PF26163">
    <property type="entry name" value="mS26"/>
    <property type="match status" value="1"/>
</dbReference>
<dbReference type="AlphaFoldDB" id="A0A1L7WT42"/>
<proteinExistence type="predicted"/>
<evidence type="ECO:0000313" key="2">
    <source>
        <dbReference type="Proteomes" id="UP000184330"/>
    </source>
</evidence>
<organism evidence="1 2">
    <name type="scientific">Phialocephala subalpina</name>
    <dbReference type="NCBI Taxonomy" id="576137"/>
    <lineage>
        <taxon>Eukaryota</taxon>
        <taxon>Fungi</taxon>
        <taxon>Dikarya</taxon>
        <taxon>Ascomycota</taxon>
        <taxon>Pezizomycotina</taxon>
        <taxon>Leotiomycetes</taxon>
        <taxon>Helotiales</taxon>
        <taxon>Mollisiaceae</taxon>
        <taxon>Phialocephala</taxon>
        <taxon>Phialocephala fortinii species complex</taxon>
    </lineage>
</organism>
<dbReference type="InterPro" id="IPR058940">
    <property type="entry name" value="mS26_fungi"/>
</dbReference>